<dbReference type="Gene3D" id="2.60.40.10">
    <property type="entry name" value="Immunoglobulins"/>
    <property type="match status" value="2"/>
</dbReference>
<dbReference type="CDD" id="cd00063">
    <property type="entry name" value="FN3"/>
    <property type="match status" value="2"/>
</dbReference>
<dbReference type="PROSITE" id="PS50853">
    <property type="entry name" value="FN3"/>
    <property type="match status" value="2"/>
</dbReference>
<dbReference type="Pfam" id="PF00041">
    <property type="entry name" value="fn3"/>
    <property type="match status" value="1"/>
</dbReference>
<dbReference type="InterPro" id="IPR036116">
    <property type="entry name" value="FN3_sf"/>
</dbReference>
<evidence type="ECO:0000259" key="2">
    <source>
        <dbReference type="PROSITE" id="PS50853"/>
    </source>
</evidence>
<name>A0A8H9L7E3_9DEIO</name>
<proteinExistence type="predicted"/>
<protein>
    <recommendedName>
        <fullName evidence="2">Fibronectin type-III domain-containing protein</fullName>
    </recommendedName>
</protein>
<dbReference type="RefSeq" id="WP_189062607.1">
    <property type="nucleotide sequence ID" value="NZ_BMQG01000011.1"/>
</dbReference>
<comment type="caution">
    <text evidence="3">The sequence shown here is derived from an EMBL/GenBank/DDBJ whole genome shotgun (WGS) entry which is preliminary data.</text>
</comment>
<evidence type="ECO:0000313" key="3">
    <source>
        <dbReference type="EMBL" id="GGM52194.1"/>
    </source>
</evidence>
<feature type="chain" id="PRO_5034521130" description="Fibronectin type-III domain-containing protein" evidence="1">
    <location>
        <begin position="23"/>
        <end position="790"/>
    </location>
</feature>
<dbReference type="PANTHER" id="PTHR46957">
    <property type="entry name" value="CYTOKINE RECEPTOR"/>
    <property type="match status" value="1"/>
</dbReference>
<dbReference type="AlphaFoldDB" id="A0A8H9L7E3"/>
<evidence type="ECO:0000256" key="1">
    <source>
        <dbReference type="SAM" id="SignalP"/>
    </source>
</evidence>
<reference evidence="4" key="1">
    <citation type="journal article" date="2019" name="Int. J. Syst. Evol. Microbiol.">
        <title>The Global Catalogue of Microorganisms (GCM) 10K type strain sequencing project: providing services to taxonomists for standard genome sequencing and annotation.</title>
        <authorList>
            <consortium name="The Broad Institute Genomics Platform"/>
            <consortium name="The Broad Institute Genome Sequencing Center for Infectious Disease"/>
            <person name="Wu L."/>
            <person name="Ma J."/>
        </authorList>
    </citation>
    <scope>NUCLEOTIDE SEQUENCE [LARGE SCALE GENOMIC DNA]</scope>
    <source>
        <strain evidence="4">JCM 31047</strain>
    </source>
</reference>
<gene>
    <name evidence="3" type="ORF">GCM10008956_30350</name>
</gene>
<keyword evidence="4" id="KW-1185">Reference proteome</keyword>
<dbReference type="GO" id="GO:0016020">
    <property type="term" value="C:membrane"/>
    <property type="evidence" value="ECO:0007669"/>
    <property type="project" value="UniProtKB-SubCell"/>
</dbReference>
<feature type="domain" description="Fibronectin type-III" evidence="2">
    <location>
        <begin position="572"/>
        <end position="660"/>
    </location>
</feature>
<dbReference type="SMART" id="SM00060">
    <property type="entry name" value="FN3"/>
    <property type="match status" value="2"/>
</dbReference>
<keyword evidence="1" id="KW-0732">Signal</keyword>
<feature type="domain" description="Fibronectin type-III" evidence="2">
    <location>
        <begin position="480"/>
        <end position="566"/>
    </location>
</feature>
<dbReference type="InterPro" id="IPR003961">
    <property type="entry name" value="FN3_dom"/>
</dbReference>
<organism evidence="3 4">
    <name type="scientific">Deinococcus arenae</name>
    <dbReference type="NCBI Taxonomy" id="1452751"/>
    <lineage>
        <taxon>Bacteria</taxon>
        <taxon>Thermotogati</taxon>
        <taxon>Deinococcota</taxon>
        <taxon>Deinococci</taxon>
        <taxon>Deinococcales</taxon>
        <taxon>Deinococcaceae</taxon>
        <taxon>Deinococcus</taxon>
    </lineage>
</organism>
<dbReference type="SUPFAM" id="SSF49265">
    <property type="entry name" value="Fibronectin type III"/>
    <property type="match status" value="1"/>
</dbReference>
<dbReference type="PANTHER" id="PTHR46957:SF3">
    <property type="entry name" value="CYTOKINE RECEPTOR"/>
    <property type="match status" value="1"/>
</dbReference>
<feature type="signal peptide" evidence="1">
    <location>
        <begin position="1"/>
        <end position="22"/>
    </location>
</feature>
<dbReference type="EMBL" id="BMQG01000011">
    <property type="protein sequence ID" value="GGM52194.1"/>
    <property type="molecule type" value="Genomic_DNA"/>
</dbReference>
<sequence length="790" mass="83184">MRTPAALTIATGLLLLSACDRGAPTPPTKPTTPTALLTVETFGQGTVTSSAGAIDCTDQTCTAAIPQGKPVTLTAAPAGGWRLDHWTGCDTAAGTTCTVTTTDARLVQPYFTTVSAPQANPDILLLTPESLDALQSDTDGVLIFAPNTTQIAELTEGQILISDRGDGFARRVTDIVRLDGGNTFVDTVDADLSELFQNGAVAARLNDLPAVDAASWQAAQGVTLQSVRPQAGGSELALFTLDLTTPDGLSVIGEAKVAWDPEFAAKFGQKFGDLEAFKLDLHPSFESNLTVKLEGNRTYTPEPRKIASWRGAGRLMMIGTTPVYVRPTAEVWLTFEGQANATLELKGSYTLDANAGLTYVKGRGFRPLGNVNGKGTMTLDAKATVKASATTALPVDGKIRFYGVGGPKLTIAPSITAQGEYSATPTSNCLNFSTELGVKASVGGELRFAKQTYTTPDYTLFDRKLAPLWEWQSSDCDKSPPATPGALQFKEQAGGLTVSWPSSGTEAGLYYRIERDGQRLVDTTRTTFNDTGVRPGQKYCYAVTAIDAAGNASKASNGCTTLAAPDRTAPATPTGLQATPSSTTAVKLTWNGTTDPNVAGYQILVGDQVVATVSNTGAASSVTIPKLRPGTRYCFTVRAYGRNGLNSAPSSESCATTLAPERTAWTMRIACAGSDYLITKGIDLDLDRQSNVNVLGTGNDYDGDALAYHLHGFFSPTNRTLNATIDWTFEGSSSVRQDVFIANLTTGDSGDVAMTQTKITGCDAIIRFTQGQAPLSLPKASTSTSTFGGR</sequence>
<dbReference type="Proteomes" id="UP000600547">
    <property type="component" value="Unassembled WGS sequence"/>
</dbReference>
<dbReference type="InterPro" id="IPR050713">
    <property type="entry name" value="RTP_Phos/Ushers"/>
</dbReference>
<evidence type="ECO:0000313" key="4">
    <source>
        <dbReference type="Proteomes" id="UP000600547"/>
    </source>
</evidence>
<dbReference type="InterPro" id="IPR013783">
    <property type="entry name" value="Ig-like_fold"/>
</dbReference>
<dbReference type="PROSITE" id="PS51257">
    <property type="entry name" value="PROKAR_LIPOPROTEIN"/>
    <property type="match status" value="1"/>
</dbReference>
<accession>A0A8H9L7E3</accession>